<dbReference type="InterPro" id="IPR029063">
    <property type="entry name" value="SAM-dependent_MTases_sf"/>
</dbReference>
<sequence length="320" mass="35599">MNQTQINQFDEAKSPSPSTSRITRADLDWWLNIAPTLDWAFAVTYADSAPHHYVVKDRTPELTPEDFVRAGRVIRTFGELGKFFKRTNLYLISPDGRYRWWGMDHDVADTGIINRADASHIYGPQNAPRTVNENGCGVDSSYDEFASYWDTTHAATDEERRDYSLLIRELIGNRPQRVLDIGCGTGLALDLGITTPERYVGVDPSRAMLNELVLKYPHTAGIHPVKFETVLQERFLCGTKYNAVLALGGSASYLTPEEIYGIPDHASGPIVLAHYATDLEPIANDLDASTRAASFSATQQLVEARGGRSINIGRFIVSIF</sequence>
<protein>
    <recommendedName>
        <fullName evidence="4">Methyltransferase domain-containing protein</fullName>
    </recommendedName>
</protein>
<feature type="region of interest" description="Disordered" evidence="1">
    <location>
        <begin position="1"/>
        <end position="20"/>
    </location>
</feature>
<accession>A0A940PSA7</accession>
<reference evidence="2" key="1">
    <citation type="submission" date="2021-02" db="EMBL/GenBank/DDBJ databases">
        <title>Sequencing the genomes of 1000 actinobacteria strains.</title>
        <authorList>
            <person name="Klenk H.-P."/>
        </authorList>
    </citation>
    <scope>NUCLEOTIDE SEQUENCE</scope>
    <source>
        <strain evidence="2">DSM 22850</strain>
    </source>
</reference>
<evidence type="ECO:0000256" key="1">
    <source>
        <dbReference type="SAM" id="MobiDB-lite"/>
    </source>
</evidence>
<dbReference type="RefSeq" id="WP_209704847.1">
    <property type="nucleotide sequence ID" value="NZ_JAFIDA010000001.1"/>
</dbReference>
<dbReference type="CDD" id="cd02440">
    <property type="entry name" value="AdoMet_MTases"/>
    <property type="match status" value="1"/>
</dbReference>
<evidence type="ECO:0008006" key="4">
    <source>
        <dbReference type="Google" id="ProtNLM"/>
    </source>
</evidence>
<evidence type="ECO:0000313" key="2">
    <source>
        <dbReference type="EMBL" id="MBP1325842.1"/>
    </source>
</evidence>
<gene>
    <name evidence="2" type="ORF">JOF28_001074</name>
</gene>
<dbReference type="AlphaFoldDB" id="A0A940PSA7"/>
<dbReference type="EMBL" id="JAFIDA010000001">
    <property type="protein sequence ID" value="MBP1325842.1"/>
    <property type="molecule type" value="Genomic_DNA"/>
</dbReference>
<evidence type="ECO:0000313" key="3">
    <source>
        <dbReference type="Proteomes" id="UP000675163"/>
    </source>
</evidence>
<name>A0A940PSA7_9MICO</name>
<proteinExistence type="predicted"/>
<dbReference type="Proteomes" id="UP000675163">
    <property type="component" value="Unassembled WGS sequence"/>
</dbReference>
<comment type="caution">
    <text evidence="2">The sequence shown here is derived from an EMBL/GenBank/DDBJ whole genome shotgun (WGS) entry which is preliminary data.</text>
</comment>
<keyword evidence="3" id="KW-1185">Reference proteome</keyword>
<dbReference type="SUPFAM" id="SSF53335">
    <property type="entry name" value="S-adenosyl-L-methionine-dependent methyltransferases"/>
    <property type="match status" value="1"/>
</dbReference>
<dbReference type="Gene3D" id="3.40.50.150">
    <property type="entry name" value="Vaccinia Virus protein VP39"/>
    <property type="match status" value="1"/>
</dbReference>
<organism evidence="2 3">
    <name type="scientific">Leucobacter exalbidus</name>
    <dbReference type="NCBI Taxonomy" id="662960"/>
    <lineage>
        <taxon>Bacteria</taxon>
        <taxon>Bacillati</taxon>
        <taxon>Actinomycetota</taxon>
        <taxon>Actinomycetes</taxon>
        <taxon>Micrococcales</taxon>
        <taxon>Microbacteriaceae</taxon>
        <taxon>Leucobacter</taxon>
    </lineage>
</organism>